<dbReference type="AlphaFoldDB" id="A0AAV2K3F5"/>
<sequence length="129" mass="14241">MHVLVWLSYQSARVLATVLGVLLECAALSGRGRAHRRLRGRVVWSVYGHGARGVSWWKSAGKVRGDSECGGSRRGHLEDSGRTSFGPGDPEERLQLRPQLDLCLVPFIPRSYTESPPAITSCITLTTRR</sequence>
<evidence type="ECO:0008006" key="6">
    <source>
        <dbReference type="Google" id="ProtNLM"/>
    </source>
</evidence>
<evidence type="ECO:0000256" key="3">
    <source>
        <dbReference type="SAM" id="SignalP"/>
    </source>
</evidence>
<feature type="chain" id="PRO_5043528077" description="Secreted protein" evidence="3">
    <location>
        <begin position="17"/>
        <end position="129"/>
    </location>
</feature>
<dbReference type="EMBL" id="OZ035838">
    <property type="protein sequence ID" value="CAL1584432.1"/>
    <property type="molecule type" value="Genomic_DNA"/>
</dbReference>
<feature type="signal peptide" evidence="3">
    <location>
        <begin position="1"/>
        <end position="16"/>
    </location>
</feature>
<protein>
    <recommendedName>
        <fullName evidence="6">Secreted protein</fullName>
    </recommendedName>
</protein>
<dbReference type="Proteomes" id="UP001497482">
    <property type="component" value="Chromosome 16"/>
</dbReference>
<organism evidence="4 5">
    <name type="scientific">Knipowitschia caucasica</name>
    <name type="common">Caucasian dwarf goby</name>
    <name type="synonym">Pomatoschistus caucasicus</name>
    <dbReference type="NCBI Taxonomy" id="637954"/>
    <lineage>
        <taxon>Eukaryota</taxon>
        <taxon>Metazoa</taxon>
        <taxon>Chordata</taxon>
        <taxon>Craniata</taxon>
        <taxon>Vertebrata</taxon>
        <taxon>Euteleostomi</taxon>
        <taxon>Actinopterygii</taxon>
        <taxon>Neopterygii</taxon>
        <taxon>Teleostei</taxon>
        <taxon>Neoteleostei</taxon>
        <taxon>Acanthomorphata</taxon>
        <taxon>Gobiaria</taxon>
        <taxon>Gobiiformes</taxon>
        <taxon>Gobioidei</taxon>
        <taxon>Gobiidae</taxon>
        <taxon>Gobiinae</taxon>
        <taxon>Knipowitschia</taxon>
    </lineage>
</organism>
<proteinExistence type="predicted"/>
<feature type="transmembrane region" description="Helical" evidence="2">
    <location>
        <begin position="12"/>
        <end position="30"/>
    </location>
</feature>
<keyword evidence="2" id="KW-0472">Membrane</keyword>
<evidence type="ECO:0000313" key="4">
    <source>
        <dbReference type="EMBL" id="CAL1584432.1"/>
    </source>
</evidence>
<gene>
    <name evidence="4" type="ORF">KC01_LOCUS14779</name>
</gene>
<evidence type="ECO:0000256" key="1">
    <source>
        <dbReference type="SAM" id="MobiDB-lite"/>
    </source>
</evidence>
<reference evidence="4 5" key="1">
    <citation type="submission" date="2024-04" db="EMBL/GenBank/DDBJ databases">
        <authorList>
            <person name="Waldvogel A.-M."/>
            <person name="Schoenle A."/>
        </authorList>
    </citation>
    <scope>NUCLEOTIDE SEQUENCE [LARGE SCALE GENOMIC DNA]</scope>
</reference>
<accession>A0AAV2K3F5</accession>
<keyword evidence="2" id="KW-1133">Transmembrane helix</keyword>
<name>A0AAV2K3F5_KNICA</name>
<keyword evidence="3" id="KW-0732">Signal</keyword>
<evidence type="ECO:0000313" key="5">
    <source>
        <dbReference type="Proteomes" id="UP001497482"/>
    </source>
</evidence>
<keyword evidence="2" id="KW-0812">Transmembrane</keyword>
<evidence type="ECO:0000256" key="2">
    <source>
        <dbReference type="SAM" id="Phobius"/>
    </source>
</evidence>
<keyword evidence="5" id="KW-1185">Reference proteome</keyword>
<feature type="region of interest" description="Disordered" evidence="1">
    <location>
        <begin position="62"/>
        <end position="93"/>
    </location>
</feature>